<gene>
    <name evidence="1" type="ORF">CRV08_12070</name>
</gene>
<dbReference type="RefSeq" id="WP_128982467.1">
    <property type="nucleotide sequence ID" value="NZ_PDKJ01000012.1"/>
</dbReference>
<name>A0A4Q0Y974_9BACT</name>
<accession>A0A4Q0Y974</accession>
<dbReference type="EMBL" id="PDKJ01000012">
    <property type="protein sequence ID" value="RXJ66796.1"/>
    <property type="molecule type" value="Genomic_DNA"/>
</dbReference>
<dbReference type="SUPFAM" id="SSF109854">
    <property type="entry name" value="DinB/YfiT-like putative metalloenzymes"/>
    <property type="match status" value="1"/>
</dbReference>
<evidence type="ECO:0000313" key="2">
    <source>
        <dbReference type="Proteomes" id="UP000290172"/>
    </source>
</evidence>
<reference evidence="1 2" key="1">
    <citation type="submission" date="2017-10" db="EMBL/GenBank/DDBJ databases">
        <title>Genomics of the genus Arcobacter.</title>
        <authorList>
            <person name="Perez-Cataluna A."/>
            <person name="Figueras M.J."/>
        </authorList>
    </citation>
    <scope>NUCLEOTIDE SEQUENCE [LARGE SCALE GENOMIC DNA]</scope>
    <source>
        <strain evidence="1 2">CECT 8993</strain>
    </source>
</reference>
<sequence>MEFGKPGEGLPLKEKFGIKKILVPAVRVLLTWDITLFLLKREIRIIKNIVDKIDKQKCMQKVVIDRTFAIEDHSRQYSINMVLEHLCIAGKGIMIIIKTLSDEKEFPKDVTIEGVKPKENRINQIKEFMNFYKTYFEFIKNLPKRNSKMTKHHPWFESFNNYDWANFMYMHTFIHRRQIEAIIKEIK</sequence>
<evidence type="ECO:0000313" key="1">
    <source>
        <dbReference type="EMBL" id="RXJ66796.1"/>
    </source>
</evidence>
<organism evidence="1 2">
    <name type="scientific">Halarcobacter ebronensis</name>
    <dbReference type="NCBI Taxonomy" id="1462615"/>
    <lineage>
        <taxon>Bacteria</taxon>
        <taxon>Pseudomonadati</taxon>
        <taxon>Campylobacterota</taxon>
        <taxon>Epsilonproteobacteria</taxon>
        <taxon>Campylobacterales</taxon>
        <taxon>Arcobacteraceae</taxon>
        <taxon>Halarcobacter</taxon>
    </lineage>
</organism>
<proteinExistence type="predicted"/>
<dbReference type="InterPro" id="IPR034660">
    <property type="entry name" value="DinB/YfiT-like"/>
</dbReference>
<comment type="caution">
    <text evidence="1">The sequence shown here is derived from an EMBL/GenBank/DDBJ whole genome shotgun (WGS) entry which is preliminary data.</text>
</comment>
<evidence type="ECO:0008006" key="3">
    <source>
        <dbReference type="Google" id="ProtNLM"/>
    </source>
</evidence>
<dbReference type="AlphaFoldDB" id="A0A4Q0Y974"/>
<dbReference type="Proteomes" id="UP000290172">
    <property type="component" value="Unassembled WGS sequence"/>
</dbReference>
<dbReference type="Gene3D" id="1.20.120.450">
    <property type="entry name" value="dinb family like domain"/>
    <property type="match status" value="1"/>
</dbReference>
<protein>
    <recommendedName>
        <fullName evidence="3">DinB-like domain-containing protein</fullName>
    </recommendedName>
</protein>